<protein>
    <submittedName>
        <fullName evidence="1">Uncharacterized protein</fullName>
    </submittedName>
</protein>
<dbReference type="EMBL" id="BMAO01017813">
    <property type="protein sequence ID" value="GFR18601.1"/>
    <property type="molecule type" value="Genomic_DNA"/>
</dbReference>
<proteinExistence type="predicted"/>
<accession>A0A8X6H7B6</accession>
<name>A0A8X6H7B6_TRICU</name>
<comment type="caution">
    <text evidence="1">The sequence shown here is derived from an EMBL/GenBank/DDBJ whole genome shotgun (WGS) entry which is preliminary data.</text>
</comment>
<evidence type="ECO:0000313" key="1">
    <source>
        <dbReference type="EMBL" id="GFR18601.1"/>
    </source>
</evidence>
<sequence>MSKDQVTFIYNYGQAVTKVTTTTGVRFHIEIYPTLYELFPGKIHYLRLRRANRNNYNHKVSLILSAPGITDKVERTLVFYRGTTLLNLNISFKEVSKLRLNHSESIFCELTTEKLIEVENDLLQS</sequence>
<reference evidence="1" key="1">
    <citation type="submission" date="2020-07" db="EMBL/GenBank/DDBJ databases">
        <title>Multicomponent nature underlies the extraordinary mechanical properties of spider dragline silk.</title>
        <authorList>
            <person name="Kono N."/>
            <person name="Nakamura H."/>
            <person name="Mori M."/>
            <person name="Yoshida Y."/>
            <person name="Ohtoshi R."/>
            <person name="Malay A.D."/>
            <person name="Moran D.A.P."/>
            <person name="Tomita M."/>
            <person name="Numata K."/>
            <person name="Arakawa K."/>
        </authorList>
    </citation>
    <scope>NUCLEOTIDE SEQUENCE</scope>
</reference>
<dbReference type="Proteomes" id="UP000887116">
    <property type="component" value="Unassembled WGS sequence"/>
</dbReference>
<gene>
    <name evidence="1" type="ORF">TNCT_660831</name>
</gene>
<keyword evidence="2" id="KW-1185">Reference proteome</keyword>
<dbReference type="AlphaFoldDB" id="A0A8X6H7B6"/>
<dbReference type="OrthoDB" id="10384332at2759"/>
<organism evidence="1 2">
    <name type="scientific">Trichonephila clavata</name>
    <name type="common">Joro spider</name>
    <name type="synonym">Nephila clavata</name>
    <dbReference type="NCBI Taxonomy" id="2740835"/>
    <lineage>
        <taxon>Eukaryota</taxon>
        <taxon>Metazoa</taxon>
        <taxon>Ecdysozoa</taxon>
        <taxon>Arthropoda</taxon>
        <taxon>Chelicerata</taxon>
        <taxon>Arachnida</taxon>
        <taxon>Araneae</taxon>
        <taxon>Araneomorphae</taxon>
        <taxon>Entelegynae</taxon>
        <taxon>Araneoidea</taxon>
        <taxon>Nephilidae</taxon>
        <taxon>Trichonephila</taxon>
    </lineage>
</organism>
<evidence type="ECO:0000313" key="2">
    <source>
        <dbReference type="Proteomes" id="UP000887116"/>
    </source>
</evidence>